<dbReference type="InterPro" id="IPR041249">
    <property type="entry name" value="HEPN_DZIP3"/>
</dbReference>
<proteinExistence type="predicted"/>
<feature type="domain" description="DZIP3-like HEPN" evidence="1">
    <location>
        <begin position="36"/>
        <end position="174"/>
    </location>
</feature>
<dbReference type="EMBL" id="CACRXK020001958">
    <property type="protein sequence ID" value="CAB3991993.1"/>
    <property type="molecule type" value="Genomic_DNA"/>
</dbReference>
<organism evidence="2 3">
    <name type="scientific">Paramuricea clavata</name>
    <name type="common">Red gorgonian</name>
    <name type="synonym">Violescent sea-whip</name>
    <dbReference type="NCBI Taxonomy" id="317549"/>
    <lineage>
        <taxon>Eukaryota</taxon>
        <taxon>Metazoa</taxon>
        <taxon>Cnidaria</taxon>
        <taxon>Anthozoa</taxon>
        <taxon>Octocorallia</taxon>
        <taxon>Malacalcyonacea</taxon>
        <taxon>Plexauridae</taxon>
        <taxon>Paramuricea</taxon>
    </lineage>
</organism>
<reference evidence="2" key="1">
    <citation type="submission" date="2020-04" db="EMBL/GenBank/DDBJ databases">
        <authorList>
            <person name="Alioto T."/>
            <person name="Alioto T."/>
            <person name="Gomez Garrido J."/>
        </authorList>
    </citation>
    <scope>NUCLEOTIDE SEQUENCE</scope>
    <source>
        <strain evidence="2">A484AB</strain>
    </source>
</reference>
<dbReference type="AlphaFoldDB" id="A0A7D9HWF0"/>
<name>A0A7D9HWF0_PARCT</name>
<evidence type="ECO:0000313" key="3">
    <source>
        <dbReference type="Proteomes" id="UP001152795"/>
    </source>
</evidence>
<dbReference type="OrthoDB" id="5964200at2759"/>
<accession>A0A7D9HWF0</accession>
<dbReference type="Pfam" id="PF18738">
    <property type="entry name" value="HEPN_DZIP3"/>
    <property type="match status" value="1"/>
</dbReference>
<gene>
    <name evidence="2" type="ORF">PACLA_8A031812</name>
</gene>
<evidence type="ECO:0000313" key="2">
    <source>
        <dbReference type="EMBL" id="CAB3991993.1"/>
    </source>
</evidence>
<dbReference type="PANTHER" id="PTHR46844">
    <property type="entry name" value="SLR5058 PROTEIN"/>
    <property type="match status" value="1"/>
</dbReference>
<sequence length="235" mass="26415">MASDNLKEKANFTRLSRLIVDKGTEALRVTFDALHPANLPAALKVNKASLLKLRPGVINGNQWKLLFPPCGSPPADSKSFDVTLLVVLLRNICCLSPPTDTVWTTMPLDKTVSLEANITRIKMFRKQVYAHANSTQVDEATFESLWENISKVLVGLGIPQKETDDLKTCPLGPEEDMYVQRLEEWFLREEDSNRMLVGIQQGNEDIKTGIQHLTQICEERLIVGQNPEGVIRVKY</sequence>
<keyword evidence="3" id="KW-1185">Reference proteome</keyword>
<protein>
    <recommendedName>
        <fullName evidence="1">DZIP3-like HEPN domain-containing protein</fullName>
    </recommendedName>
</protein>
<comment type="caution">
    <text evidence="2">The sequence shown here is derived from an EMBL/GenBank/DDBJ whole genome shotgun (WGS) entry which is preliminary data.</text>
</comment>
<dbReference type="Proteomes" id="UP001152795">
    <property type="component" value="Unassembled WGS sequence"/>
</dbReference>
<evidence type="ECO:0000259" key="1">
    <source>
        <dbReference type="Pfam" id="PF18738"/>
    </source>
</evidence>
<dbReference type="PANTHER" id="PTHR46844:SF1">
    <property type="entry name" value="SLR5058 PROTEIN"/>
    <property type="match status" value="1"/>
</dbReference>